<dbReference type="EMBL" id="JANHOG010002947">
    <property type="protein sequence ID" value="KAJ3518557.1"/>
    <property type="molecule type" value="Genomic_DNA"/>
</dbReference>
<comment type="caution">
    <text evidence="1">The sequence shown here is derived from an EMBL/GenBank/DDBJ whole genome shotgun (WGS) entry which is preliminary data.</text>
</comment>
<keyword evidence="2" id="KW-1185">Reference proteome</keyword>
<sequence length="80" mass="9064">MLTPTVQYADKTIYSKKLDLKARCLAAVETSWIYDWALANNIATLYIMGGIHRSRSDRRNHLTVRANSTDGAAQHLEMEP</sequence>
<accession>A0ACC1RGH6</accession>
<protein>
    <submittedName>
        <fullName evidence="1">Uncharacterized protein</fullName>
    </submittedName>
</protein>
<proteinExistence type="predicted"/>
<reference evidence="1" key="1">
    <citation type="submission" date="2022-07" db="EMBL/GenBank/DDBJ databases">
        <title>Genome Sequence of Phlebia brevispora.</title>
        <authorList>
            <person name="Buettner E."/>
        </authorList>
    </citation>
    <scope>NUCLEOTIDE SEQUENCE</scope>
    <source>
        <strain evidence="1">MPL23</strain>
    </source>
</reference>
<evidence type="ECO:0000313" key="2">
    <source>
        <dbReference type="Proteomes" id="UP001148662"/>
    </source>
</evidence>
<dbReference type="Proteomes" id="UP001148662">
    <property type="component" value="Unassembled WGS sequence"/>
</dbReference>
<organism evidence="1 2">
    <name type="scientific">Phlebia brevispora</name>
    <dbReference type="NCBI Taxonomy" id="194682"/>
    <lineage>
        <taxon>Eukaryota</taxon>
        <taxon>Fungi</taxon>
        <taxon>Dikarya</taxon>
        <taxon>Basidiomycota</taxon>
        <taxon>Agaricomycotina</taxon>
        <taxon>Agaricomycetes</taxon>
        <taxon>Polyporales</taxon>
        <taxon>Meruliaceae</taxon>
        <taxon>Phlebia</taxon>
    </lineage>
</organism>
<gene>
    <name evidence="1" type="ORF">NM688_g9421</name>
</gene>
<evidence type="ECO:0000313" key="1">
    <source>
        <dbReference type="EMBL" id="KAJ3518557.1"/>
    </source>
</evidence>
<name>A0ACC1RGH6_9APHY</name>